<name>A0ACB9AFF6_CICIN</name>
<reference evidence="2" key="1">
    <citation type="journal article" date="2022" name="Mol. Ecol. Resour.">
        <title>The genomes of chicory, endive, great burdock and yacon provide insights into Asteraceae palaeo-polyploidization history and plant inulin production.</title>
        <authorList>
            <person name="Fan W."/>
            <person name="Wang S."/>
            <person name="Wang H."/>
            <person name="Wang A."/>
            <person name="Jiang F."/>
            <person name="Liu H."/>
            <person name="Zhao H."/>
            <person name="Xu D."/>
            <person name="Zhang Y."/>
        </authorList>
    </citation>
    <scope>NUCLEOTIDE SEQUENCE [LARGE SCALE GENOMIC DNA]</scope>
    <source>
        <strain evidence="2">cv. Punajuju</strain>
    </source>
</reference>
<comment type="caution">
    <text evidence="1">The sequence shown here is derived from an EMBL/GenBank/DDBJ whole genome shotgun (WGS) entry which is preliminary data.</text>
</comment>
<evidence type="ECO:0000313" key="2">
    <source>
        <dbReference type="Proteomes" id="UP001055811"/>
    </source>
</evidence>
<gene>
    <name evidence="1" type="ORF">L2E82_37173</name>
</gene>
<dbReference type="EMBL" id="CM042015">
    <property type="protein sequence ID" value="KAI3708108.1"/>
    <property type="molecule type" value="Genomic_DNA"/>
</dbReference>
<proteinExistence type="predicted"/>
<evidence type="ECO:0000313" key="1">
    <source>
        <dbReference type="EMBL" id="KAI3708108.1"/>
    </source>
</evidence>
<sequence>MQWTRGHVLGRGSSATVYTATSTTTTGEIFAVKSVVLSKSETLQREQQFLSILSSPYVVSYKGYDITREKNKLMYNLLMQYMPGGTVIDAIKAQNCDRFNEFLISKYTRQIIQGLEYIHSYGLVHCDIKGANLLVGDNGVKIADFGCAKWVSEGVALCGTPMFMAPEVARGEEQGFAADIWAVGCVVIEMATGGLPWTHVDDPVSVLYKIGFSGESPEIPGDFSHQAKDFISKCLIQDPNERWGATELLKHPFLEEINRHTTEITCRDLRTGSPTSILDQDVWNSNEESPSVGSDVIIQTCSSYSLRQRIEQLAGDSEKVKWGWEVEVDEEIDWMTSRSNESSGAVAAMRR</sequence>
<reference evidence="1 2" key="2">
    <citation type="journal article" date="2022" name="Mol. Ecol. Resour.">
        <title>The genomes of chicory, endive, great burdock and yacon provide insights into Asteraceae paleo-polyploidization history and plant inulin production.</title>
        <authorList>
            <person name="Fan W."/>
            <person name="Wang S."/>
            <person name="Wang H."/>
            <person name="Wang A."/>
            <person name="Jiang F."/>
            <person name="Liu H."/>
            <person name="Zhao H."/>
            <person name="Xu D."/>
            <person name="Zhang Y."/>
        </authorList>
    </citation>
    <scope>NUCLEOTIDE SEQUENCE [LARGE SCALE GENOMIC DNA]</scope>
    <source>
        <strain evidence="2">cv. Punajuju</strain>
        <tissue evidence="1">Leaves</tissue>
    </source>
</reference>
<accession>A0ACB9AFF6</accession>
<protein>
    <submittedName>
        <fullName evidence="1">Uncharacterized protein</fullName>
    </submittedName>
</protein>
<keyword evidence="2" id="KW-1185">Reference proteome</keyword>
<dbReference type="Proteomes" id="UP001055811">
    <property type="component" value="Linkage Group LG07"/>
</dbReference>
<organism evidence="1 2">
    <name type="scientific">Cichorium intybus</name>
    <name type="common">Chicory</name>
    <dbReference type="NCBI Taxonomy" id="13427"/>
    <lineage>
        <taxon>Eukaryota</taxon>
        <taxon>Viridiplantae</taxon>
        <taxon>Streptophyta</taxon>
        <taxon>Embryophyta</taxon>
        <taxon>Tracheophyta</taxon>
        <taxon>Spermatophyta</taxon>
        <taxon>Magnoliopsida</taxon>
        <taxon>eudicotyledons</taxon>
        <taxon>Gunneridae</taxon>
        <taxon>Pentapetalae</taxon>
        <taxon>asterids</taxon>
        <taxon>campanulids</taxon>
        <taxon>Asterales</taxon>
        <taxon>Asteraceae</taxon>
        <taxon>Cichorioideae</taxon>
        <taxon>Cichorieae</taxon>
        <taxon>Cichoriinae</taxon>
        <taxon>Cichorium</taxon>
    </lineage>
</organism>